<reference evidence="3" key="1">
    <citation type="submission" date="2021-03" db="EMBL/GenBank/DDBJ databases">
        <title>Comparative genomics and phylogenomic investigation of the class Geoglossomycetes provide insights into ecological specialization and systematics.</title>
        <authorList>
            <person name="Melie T."/>
            <person name="Pirro S."/>
            <person name="Miller A.N."/>
            <person name="Quandt A."/>
        </authorList>
    </citation>
    <scope>NUCLEOTIDE SEQUENCE</scope>
    <source>
        <strain evidence="3">CAQ_001_2017</strain>
    </source>
</reference>
<dbReference type="EMBL" id="JAGHQM010004927">
    <property type="protein sequence ID" value="KAH0533481.1"/>
    <property type="molecule type" value="Genomic_DNA"/>
</dbReference>
<evidence type="ECO:0008006" key="5">
    <source>
        <dbReference type="Google" id="ProtNLM"/>
    </source>
</evidence>
<name>A0A9P8HVP1_9PEZI</name>
<dbReference type="InterPro" id="IPR002347">
    <property type="entry name" value="SDR_fam"/>
</dbReference>
<evidence type="ECO:0000256" key="1">
    <source>
        <dbReference type="ARBA" id="ARBA00006484"/>
    </source>
</evidence>
<evidence type="ECO:0000256" key="2">
    <source>
        <dbReference type="ARBA" id="ARBA00023002"/>
    </source>
</evidence>
<dbReference type="PANTHER" id="PTHR48107">
    <property type="entry name" value="NADPH-DEPENDENT ALDEHYDE REDUCTASE-LIKE PROTEIN, CHLOROPLASTIC-RELATED"/>
    <property type="match status" value="1"/>
</dbReference>
<dbReference type="Proteomes" id="UP000750711">
    <property type="component" value="Unassembled WGS sequence"/>
</dbReference>
<comment type="caution">
    <text evidence="3">The sequence shown here is derived from an EMBL/GenBank/DDBJ whole genome shotgun (WGS) entry which is preliminary data.</text>
</comment>
<dbReference type="SUPFAM" id="SSF51735">
    <property type="entry name" value="NAD(P)-binding Rossmann-fold domains"/>
    <property type="match status" value="1"/>
</dbReference>
<dbReference type="Gene3D" id="3.40.50.720">
    <property type="entry name" value="NAD(P)-binding Rossmann-like Domain"/>
    <property type="match status" value="1"/>
</dbReference>
<dbReference type="PRINTS" id="PR00081">
    <property type="entry name" value="GDHRDH"/>
</dbReference>
<dbReference type="AlphaFoldDB" id="A0A9P8HVP1"/>
<gene>
    <name evidence="3" type="ORF">GP486_009004</name>
</gene>
<keyword evidence="2" id="KW-0560">Oxidoreductase</keyword>
<dbReference type="GO" id="GO:0016614">
    <property type="term" value="F:oxidoreductase activity, acting on CH-OH group of donors"/>
    <property type="evidence" value="ECO:0007669"/>
    <property type="project" value="UniProtKB-ARBA"/>
</dbReference>
<comment type="similarity">
    <text evidence="1">Belongs to the short-chain dehydrogenases/reductases (SDR) family.</text>
</comment>
<feature type="non-terminal residue" evidence="3">
    <location>
        <position position="93"/>
    </location>
</feature>
<accession>A0A9P8HVP1</accession>
<evidence type="ECO:0000313" key="3">
    <source>
        <dbReference type="EMBL" id="KAH0533481.1"/>
    </source>
</evidence>
<dbReference type="Pfam" id="PF00106">
    <property type="entry name" value="adh_short"/>
    <property type="match status" value="1"/>
</dbReference>
<dbReference type="PANTHER" id="PTHR48107:SF16">
    <property type="entry name" value="NADPH-DEPENDENT ALDEHYDE REDUCTASE 1, CHLOROPLASTIC"/>
    <property type="match status" value="1"/>
</dbReference>
<proteinExistence type="inferred from homology"/>
<sequence>MVAIVTGGDSGIGRAVAVLFAREGADVAIVYLNEHEDAEETKRHIEKEGRRCILIDGDVKDVDFCNLAVQRTVDELGKLDILVNNAAFQEHAA</sequence>
<dbReference type="InterPro" id="IPR036291">
    <property type="entry name" value="NAD(P)-bd_dom_sf"/>
</dbReference>
<evidence type="ECO:0000313" key="4">
    <source>
        <dbReference type="Proteomes" id="UP000750711"/>
    </source>
</evidence>
<keyword evidence="4" id="KW-1185">Reference proteome</keyword>
<organism evidence="3 4">
    <name type="scientific">Trichoglossum hirsutum</name>
    <dbReference type="NCBI Taxonomy" id="265104"/>
    <lineage>
        <taxon>Eukaryota</taxon>
        <taxon>Fungi</taxon>
        <taxon>Dikarya</taxon>
        <taxon>Ascomycota</taxon>
        <taxon>Pezizomycotina</taxon>
        <taxon>Geoglossomycetes</taxon>
        <taxon>Geoglossales</taxon>
        <taxon>Geoglossaceae</taxon>
        <taxon>Trichoglossum</taxon>
    </lineage>
</organism>
<protein>
    <recommendedName>
        <fullName evidence="5">NAD(P)-dependent oxidoreductase</fullName>
    </recommendedName>
</protein>